<dbReference type="EMBL" id="ALWO02000033">
    <property type="protein sequence ID" value="EOZ96527.1"/>
    <property type="molecule type" value="Genomic_DNA"/>
</dbReference>
<protein>
    <submittedName>
        <fullName evidence="1">Uncharacterized protein</fullName>
    </submittedName>
</protein>
<comment type="caution">
    <text evidence="1">The sequence shown here is derived from an EMBL/GenBank/DDBJ whole genome shotgun (WGS) entry which is preliminary data.</text>
</comment>
<gene>
    <name evidence="1" type="ORF">A33Q_2297</name>
</gene>
<evidence type="ECO:0000313" key="1">
    <source>
        <dbReference type="EMBL" id="EOZ96527.1"/>
    </source>
</evidence>
<reference evidence="1 2" key="1">
    <citation type="journal article" date="2013" name="Genome Announc.">
        <title>Draft Genome Sequence of Indibacter alkaliphilus Strain LW1T, Isolated from Lonar Lake, a Haloalkaline Lake in the Buldana District of Maharashtra, India.</title>
        <authorList>
            <person name="Singh A."/>
            <person name="Kumar Jangir P."/>
            <person name="Sharma R."/>
            <person name="Singh A."/>
            <person name="Kumar Pinnaka A."/>
            <person name="Shivaji S."/>
        </authorList>
    </citation>
    <scope>NUCLEOTIDE SEQUENCE [LARGE SCALE GENOMIC DNA]</scope>
    <source>
        <strain evidence="2">CCUG 57479 / KCTC 22604 / LW1</strain>
    </source>
</reference>
<organism evidence="1 2">
    <name type="scientific">Indibacter alkaliphilus (strain CCUG 57479 / KCTC 22604 / LW1)</name>
    <dbReference type="NCBI Taxonomy" id="1189612"/>
    <lineage>
        <taxon>Bacteria</taxon>
        <taxon>Pseudomonadati</taxon>
        <taxon>Bacteroidota</taxon>
        <taxon>Cytophagia</taxon>
        <taxon>Cytophagales</taxon>
        <taxon>Cyclobacteriaceae</taxon>
    </lineage>
</organism>
<proteinExistence type="predicted"/>
<dbReference type="AlphaFoldDB" id="S2DBH4"/>
<keyword evidence="2" id="KW-1185">Reference proteome</keyword>
<accession>S2DBH4</accession>
<dbReference type="Proteomes" id="UP000006073">
    <property type="component" value="Unassembled WGS sequence"/>
</dbReference>
<dbReference type="STRING" id="1189612.A33Q_2297"/>
<sequence>MGFKSQENKMMKEVDFEEVDLFLELLFSRIVLEGASIEK</sequence>
<evidence type="ECO:0000313" key="2">
    <source>
        <dbReference type="Proteomes" id="UP000006073"/>
    </source>
</evidence>
<name>S2DBH4_INDAL</name>